<dbReference type="CDD" id="cd01313">
    <property type="entry name" value="Met_dep_hydrolase_E"/>
    <property type="match status" value="1"/>
</dbReference>
<dbReference type="Proteomes" id="UP000532010">
    <property type="component" value="Unassembled WGS sequence"/>
</dbReference>
<keyword evidence="2" id="KW-0479">Metal-binding</keyword>
<organism evidence="7 8">
    <name type="scientific">Microvirga lupini</name>
    <dbReference type="NCBI Taxonomy" id="420324"/>
    <lineage>
        <taxon>Bacteria</taxon>
        <taxon>Pseudomonadati</taxon>
        <taxon>Pseudomonadota</taxon>
        <taxon>Alphaproteobacteria</taxon>
        <taxon>Hyphomicrobiales</taxon>
        <taxon>Methylobacteriaceae</taxon>
        <taxon>Microvirga</taxon>
    </lineage>
</organism>
<dbReference type="PANTHER" id="PTHR11271">
    <property type="entry name" value="GUANINE DEAMINASE"/>
    <property type="match status" value="1"/>
</dbReference>
<dbReference type="InterPro" id="IPR055156">
    <property type="entry name" value="HutF-like_N"/>
</dbReference>
<evidence type="ECO:0000256" key="3">
    <source>
        <dbReference type="ARBA" id="ARBA00022801"/>
    </source>
</evidence>
<accession>A0A7W4YWS8</accession>
<protein>
    <submittedName>
        <fullName evidence="7">Formiminoglutamate deiminase</fullName>
    </submittedName>
</protein>
<evidence type="ECO:0000256" key="2">
    <source>
        <dbReference type="ARBA" id="ARBA00022723"/>
    </source>
</evidence>
<evidence type="ECO:0000256" key="4">
    <source>
        <dbReference type="ARBA" id="ARBA00022833"/>
    </source>
</evidence>
<dbReference type="PANTHER" id="PTHR11271:SF48">
    <property type="entry name" value="AMIDOHYDROLASE-RELATED DOMAIN-CONTAINING PROTEIN"/>
    <property type="match status" value="1"/>
</dbReference>
<dbReference type="InterPro" id="IPR051607">
    <property type="entry name" value="Metallo-dep_hydrolases"/>
</dbReference>
<keyword evidence="8" id="KW-1185">Reference proteome</keyword>
<sequence>MRRFLLDHALLPGGWARNVGLAIEGGMIAAVEPDASAEGRERIAGIALPGLPNLHSHTFQRGMAGLAETRGPQGDSFWTWRQVMYRFLGSLTPDDVEAIAAFTMMEMLEGGFTALAEFHYLHHDAEGRPYGDIAELSGRIAAAAQDTGMGLTLLPVFYAQGGFGGAAPSEGQRRFINDVGSYARLVEGARKAAAKVDDAVVGIAPHSLRAVTPESLRDVVAMAGRGPIHIHIAEQVKEVEDCLAWSGQRPVAWLLDHASVDQRWCLIHATHLDAQEVKGIAASGAVAGLCPITEANLGDGIFEGVSYLSAGGHFGVGSDSNIEISAAGELKQFEYSQRLKHRARNVLAEREGQSTGRSLYEKALTGGAQALGRRIGAIAEGNRADLVVLDGDHPDLAAVSGDRWIDSYLFVAGKSAIDTVFVAGRAVVMSGRHVNREAIRARYARAMARILA</sequence>
<dbReference type="InterPro" id="IPR010252">
    <property type="entry name" value="HutF"/>
</dbReference>
<dbReference type="GO" id="GO:0005829">
    <property type="term" value="C:cytosol"/>
    <property type="evidence" value="ECO:0007669"/>
    <property type="project" value="TreeGrafter"/>
</dbReference>
<evidence type="ECO:0000259" key="6">
    <source>
        <dbReference type="Pfam" id="PF22429"/>
    </source>
</evidence>
<gene>
    <name evidence="7" type="ORF">FHR70_001538</name>
</gene>
<dbReference type="Pfam" id="PF01979">
    <property type="entry name" value="Amidohydro_1"/>
    <property type="match status" value="1"/>
</dbReference>
<keyword evidence="4" id="KW-0862">Zinc</keyword>
<evidence type="ECO:0000259" key="5">
    <source>
        <dbReference type="Pfam" id="PF01979"/>
    </source>
</evidence>
<name>A0A7W4YWS8_9HYPH</name>
<dbReference type="Gene3D" id="3.20.20.140">
    <property type="entry name" value="Metal-dependent hydrolases"/>
    <property type="match status" value="1"/>
</dbReference>
<comment type="cofactor">
    <cofactor evidence="1">
        <name>Zn(2+)</name>
        <dbReference type="ChEBI" id="CHEBI:29105"/>
    </cofactor>
</comment>
<dbReference type="Gene3D" id="2.30.40.10">
    <property type="entry name" value="Urease, subunit C, domain 1"/>
    <property type="match status" value="1"/>
</dbReference>
<dbReference type="NCBIfam" id="NF006681">
    <property type="entry name" value="PRK09229.1-2"/>
    <property type="match status" value="1"/>
</dbReference>
<dbReference type="RefSeq" id="WP_183448790.1">
    <property type="nucleotide sequence ID" value="NZ_JACHWB010000002.1"/>
</dbReference>
<evidence type="ECO:0000313" key="8">
    <source>
        <dbReference type="Proteomes" id="UP000532010"/>
    </source>
</evidence>
<dbReference type="InterPro" id="IPR032466">
    <property type="entry name" value="Metal_Hydrolase"/>
</dbReference>
<dbReference type="InterPro" id="IPR006680">
    <property type="entry name" value="Amidohydro-rel"/>
</dbReference>
<proteinExistence type="predicted"/>
<feature type="domain" description="Formimidoylglutamate deiminase N-terminal" evidence="6">
    <location>
        <begin position="8"/>
        <end position="42"/>
    </location>
</feature>
<dbReference type="GO" id="GO:0046872">
    <property type="term" value="F:metal ion binding"/>
    <property type="evidence" value="ECO:0007669"/>
    <property type="project" value="UniProtKB-KW"/>
</dbReference>
<dbReference type="AlphaFoldDB" id="A0A7W4YWS8"/>
<comment type="caution">
    <text evidence="7">The sequence shown here is derived from an EMBL/GenBank/DDBJ whole genome shotgun (WGS) entry which is preliminary data.</text>
</comment>
<keyword evidence="3" id="KW-0378">Hydrolase</keyword>
<dbReference type="Pfam" id="PF22429">
    <property type="entry name" value="HutF_N"/>
    <property type="match status" value="1"/>
</dbReference>
<dbReference type="InterPro" id="IPR011059">
    <property type="entry name" value="Metal-dep_hydrolase_composite"/>
</dbReference>
<dbReference type="SUPFAM" id="SSF51556">
    <property type="entry name" value="Metallo-dependent hydrolases"/>
    <property type="match status" value="1"/>
</dbReference>
<dbReference type="NCBIfam" id="TIGR02022">
    <property type="entry name" value="hutF"/>
    <property type="match status" value="1"/>
</dbReference>
<dbReference type="GO" id="GO:0019239">
    <property type="term" value="F:deaminase activity"/>
    <property type="evidence" value="ECO:0007669"/>
    <property type="project" value="TreeGrafter"/>
</dbReference>
<dbReference type="SUPFAM" id="SSF51338">
    <property type="entry name" value="Composite domain of metallo-dependent hydrolases"/>
    <property type="match status" value="1"/>
</dbReference>
<dbReference type="EMBL" id="JACHWB010000002">
    <property type="protein sequence ID" value="MBB3018484.1"/>
    <property type="molecule type" value="Genomic_DNA"/>
</dbReference>
<evidence type="ECO:0000313" key="7">
    <source>
        <dbReference type="EMBL" id="MBB3018484.1"/>
    </source>
</evidence>
<reference evidence="7 8" key="1">
    <citation type="submission" date="2020-08" db="EMBL/GenBank/DDBJ databases">
        <title>The Agave Microbiome: Exploring the role of microbial communities in plant adaptations to desert environments.</title>
        <authorList>
            <person name="Partida-Martinez L.P."/>
        </authorList>
    </citation>
    <scope>NUCLEOTIDE SEQUENCE [LARGE SCALE GENOMIC DNA]</scope>
    <source>
        <strain evidence="7 8">AT3.9</strain>
    </source>
</reference>
<dbReference type="NCBIfam" id="NF006683">
    <property type="entry name" value="PRK09229.1-4"/>
    <property type="match status" value="1"/>
</dbReference>
<evidence type="ECO:0000256" key="1">
    <source>
        <dbReference type="ARBA" id="ARBA00001947"/>
    </source>
</evidence>
<feature type="domain" description="Amidohydrolase-related" evidence="5">
    <location>
        <begin position="46"/>
        <end position="427"/>
    </location>
</feature>
<dbReference type="NCBIfam" id="NF006684">
    <property type="entry name" value="PRK09229.1-5"/>
    <property type="match status" value="1"/>
</dbReference>